<evidence type="ECO:0000313" key="2">
    <source>
        <dbReference type="Proteomes" id="UP000637720"/>
    </source>
</evidence>
<gene>
    <name evidence="1" type="primary">spoVAE</name>
    <name evidence="1" type="ORF">GCM10007043_12980</name>
</gene>
<sequence>MRRRVVLITDGDEVARRTVAFVAACLGARFLARSAGNPTPLTGWQLVDAILQTPVDPVLVLFDDCGDAQAGRGEQALALVANHSAIDVLGALAVASNTCRTASVYVDCSVDYAGRVVPCGVDKDGVPHEDGDARVFGDTVGILGQLDVPLVVGIGDIGKMNGHDDVRRGAPVTRKAVELILTRRGHHGGS</sequence>
<comment type="caution">
    <text evidence="1">The sequence shown here is derived from an EMBL/GenBank/DDBJ whole genome shotgun (WGS) entry which is preliminary data.</text>
</comment>
<evidence type="ECO:0000313" key="1">
    <source>
        <dbReference type="EMBL" id="GGK00302.1"/>
    </source>
</evidence>
<proteinExistence type="predicted"/>
<organism evidence="1 2">
    <name type="scientific">Calditerricola satsumensis</name>
    <dbReference type="NCBI Taxonomy" id="373054"/>
    <lineage>
        <taxon>Bacteria</taxon>
        <taxon>Bacillati</taxon>
        <taxon>Bacillota</taxon>
        <taxon>Bacilli</taxon>
        <taxon>Bacillales</taxon>
        <taxon>Bacillaceae</taxon>
        <taxon>Calditerricola</taxon>
    </lineage>
</organism>
<name>A0A8J3BA86_9BACI</name>
<dbReference type="Proteomes" id="UP000637720">
    <property type="component" value="Unassembled WGS sequence"/>
</dbReference>
<dbReference type="InterPro" id="IPR025914">
    <property type="entry name" value="SpoVAE"/>
</dbReference>
<reference evidence="1" key="1">
    <citation type="journal article" date="2014" name="Int. J. Syst. Evol. Microbiol.">
        <title>Complete genome sequence of Corynebacterium casei LMG S-19264T (=DSM 44701T), isolated from a smear-ripened cheese.</title>
        <authorList>
            <consortium name="US DOE Joint Genome Institute (JGI-PGF)"/>
            <person name="Walter F."/>
            <person name="Albersmeier A."/>
            <person name="Kalinowski J."/>
            <person name="Ruckert C."/>
        </authorList>
    </citation>
    <scope>NUCLEOTIDE SEQUENCE</scope>
    <source>
        <strain evidence="1">JCM 14719</strain>
    </source>
</reference>
<dbReference type="Pfam" id="PF14097">
    <property type="entry name" value="SpoVAE"/>
    <property type="match status" value="1"/>
</dbReference>
<dbReference type="RefSeq" id="WP_188817243.1">
    <property type="nucleotide sequence ID" value="NZ_BMOF01000022.1"/>
</dbReference>
<accession>A0A8J3BA86</accession>
<dbReference type="EMBL" id="BMOF01000022">
    <property type="protein sequence ID" value="GGK00302.1"/>
    <property type="molecule type" value="Genomic_DNA"/>
</dbReference>
<reference evidence="1" key="2">
    <citation type="submission" date="2020-09" db="EMBL/GenBank/DDBJ databases">
        <authorList>
            <person name="Sun Q."/>
            <person name="Ohkuma M."/>
        </authorList>
    </citation>
    <scope>NUCLEOTIDE SEQUENCE</scope>
    <source>
        <strain evidence="1">JCM 14719</strain>
    </source>
</reference>
<protein>
    <submittedName>
        <fullName evidence="1">Stage V sporulation protein AE</fullName>
    </submittedName>
</protein>
<dbReference type="AlphaFoldDB" id="A0A8J3BA86"/>
<keyword evidence="2" id="KW-1185">Reference proteome</keyword>